<keyword evidence="7" id="KW-1185">Reference proteome</keyword>
<dbReference type="GO" id="GO:0006302">
    <property type="term" value="P:double-strand break repair"/>
    <property type="evidence" value="ECO:0007669"/>
    <property type="project" value="TreeGrafter"/>
</dbReference>
<sequence>MNHTTKGIVLRTVKYGETSVIVSIFTELFGLQSYIVNGVRSSSKKAGTKANLFQPGALLDLVVYHNEQKNLQRIKEYQWSVLYEHIFFDVFKGSVATFMVELLQKCLREPEPNPDMFYFVEDVLLHLDKAPSSVVANFPLFFALHLPAFFGFRIPDEYSVNRNILDLEEGIFVAQHPAHSFYLDGQLSETTATLLRVMHPSELEDIGLPVAVRRILLQHYEKYYMLHVPEFGHLRTLPVLQEVLG</sequence>
<evidence type="ECO:0000259" key="5">
    <source>
        <dbReference type="Pfam" id="PF11967"/>
    </source>
</evidence>
<dbReference type="Pfam" id="PF11967">
    <property type="entry name" value="RecO_N"/>
    <property type="match status" value="1"/>
</dbReference>
<dbReference type="Pfam" id="PF02565">
    <property type="entry name" value="RecO_C"/>
    <property type="match status" value="1"/>
</dbReference>
<feature type="domain" description="DNA replication/recombination mediator RecO N-terminal" evidence="5">
    <location>
        <begin position="1"/>
        <end position="79"/>
    </location>
</feature>
<reference evidence="6 7" key="1">
    <citation type="submission" date="2014-11" db="EMBL/GenBank/DDBJ databases">
        <title>Genome sequence of Flavihumibacter solisilvae 3-3.</title>
        <authorList>
            <person name="Zhou G."/>
            <person name="Li M."/>
            <person name="Wang G."/>
        </authorList>
    </citation>
    <scope>NUCLEOTIDE SEQUENCE [LARGE SCALE GENOMIC DNA]</scope>
    <source>
        <strain evidence="6 7">3-3</strain>
    </source>
</reference>
<accession>A0A0C1L7Q3</accession>
<dbReference type="PANTHER" id="PTHR33991">
    <property type="entry name" value="DNA REPAIR PROTEIN RECO"/>
    <property type="match status" value="1"/>
</dbReference>
<protein>
    <recommendedName>
        <fullName evidence="4">DNA repair protein RecO</fullName>
    </recommendedName>
    <alternativeName>
        <fullName evidence="4">Recombination protein O</fullName>
    </alternativeName>
</protein>
<comment type="caution">
    <text evidence="6">The sequence shown here is derived from an EMBL/GenBank/DDBJ whole genome shotgun (WGS) entry which is preliminary data.</text>
</comment>
<evidence type="ECO:0000256" key="4">
    <source>
        <dbReference type="HAMAP-Rule" id="MF_00201"/>
    </source>
</evidence>
<dbReference type="NCBIfam" id="TIGR00613">
    <property type="entry name" value="reco"/>
    <property type="match status" value="1"/>
</dbReference>
<dbReference type="GO" id="GO:0043590">
    <property type="term" value="C:bacterial nucleoid"/>
    <property type="evidence" value="ECO:0007669"/>
    <property type="project" value="TreeGrafter"/>
</dbReference>
<dbReference type="STRING" id="1349421.OI18_02635"/>
<keyword evidence="1 4" id="KW-0227">DNA damage</keyword>
<dbReference type="SUPFAM" id="SSF57863">
    <property type="entry name" value="ArfGap/RecO-like zinc finger"/>
    <property type="match status" value="1"/>
</dbReference>
<proteinExistence type="inferred from homology"/>
<dbReference type="SUPFAM" id="SSF50249">
    <property type="entry name" value="Nucleic acid-binding proteins"/>
    <property type="match status" value="1"/>
</dbReference>
<evidence type="ECO:0000313" key="6">
    <source>
        <dbReference type="EMBL" id="KIC96187.1"/>
    </source>
</evidence>
<dbReference type="AlphaFoldDB" id="A0A0C1L7Q3"/>
<dbReference type="InterPro" id="IPR012340">
    <property type="entry name" value="NA-bd_OB-fold"/>
</dbReference>
<dbReference type="InterPro" id="IPR022572">
    <property type="entry name" value="DNA_rep/recomb_RecO_N"/>
</dbReference>
<comment type="similarity">
    <text evidence="4">Belongs to the RecO family.</text>
</comment>
<evidence type="ECO:0000313" key="7">
    <source>
        <dbReference type="Proteomes" id="UP000031408"/>
    </source>
</evidence>
<organism evidence="6 7">
    <name type="scientific">Flavihumibacter solisilvae</name>
    <dbReference type="NCBI Taxonomy" id="1349421"/>
    <lineage>
        <taxon>Bacteria</taxon>
        <taxon>Pseudomonadati</taxon>
        <taxon>Bacteroidota</taxon>
        <taxon>Chitinophagia</taxon>
        <taxon>Chitinophagales</taxon>
        <taxon>Chitinophagaceae</taxon>
        <taxon>Flavihumibacter</taxon>
    </lineage>
</organism>
<dbReference type="PANTHER" id="PTHR33991:SF1">
    <property type="entry name" value="DNA REPAIR PROTEIN RECO"/>
    <property type="match status" value="1"/>
</dbReference>
<dbReference type="Proteomes" id="UP000031408">
    <property type="component" value="Unassembled WGS sequence"/>
</dbReference>
<gene>
    <name evidence="4" type="primary">recO</name>
    <name evidence="6" type="ORF">OI18_02635</name>
</gene>
<dbReference type="InterPro" id="IPR003717">
    <property type="entry name" value="RecO"/>
</dbReference>
<dbReference type="InterPro" id="IPR037278">
    <property type="entry name" value="ARFGAP/RecO"/>
</dbReference>
<evidence type="ECO:0000256" key="2">
    <source>
        <dbReference type="ARBA" id="ARBA00023172"/>
    </source>
</evidence>
<evidence type="ECO:0000256" key="3">
    <source>
        <dbReference type="ARBA" id="ARBA00023204"/>
    </source>
</evidence>
<dbReference type="EMBL" id="JSVC01000002">
    <property type="protein sequence ID" value="KIC96187.1"/>
    <property type="molecule type" value="Genomic_DNA"/>
</dbReference>
<dbReference type="HAMAP" id="MF_00201">
    <property type="entry name" value="RecO"/>
    <property type="match status" value="1"/>
</dbReference>
<dbReference type="Gene3D" id="2.40.50.140">
    <property type="entry name" value="Nucleic acid-binding proteins"/>
    <property type="match status" value="1"/>
</dbReference>
<comment type="function">
    <text evidence="4">Involved in DNA repair and RecF pathway recombination.</text>
</comment>
<evidence type="ECO:0000256" key="1">
    <source>
        <dbReference type="ARBA" id="ARBA00022763"/>
    </source>
</evidence>
<dbReference type="GO" id="GO:0006310">
    <property type="term" value="P:DNA recombination"/>
    <property type="evidence" value="ECO:0007669"/>
    <property type="project" value="UniProtKB-UniRule"/>
</dbReference>
<keyword evidence="3 4" id="KW-0234">DNA repair</keyword>
<name>A0A0C1L7Q3_9BACT</name>
<keyword evidence="2 4" id="KW-0233">DNA recombination</keyword>